<gene>
    <name evidence="3" type="ORF">GCM10009717_14930</name>
</gene>
<dbReference type="InterPro" id="IPR018688">
    <property type="entry name" value="PpoB2-like"/>
</dbReference>
<dbReference type="Proteomes" id="UP001499954">
    <property type="component" value="Unassembled WGS sequence"/>
</dbReference>
<feature type="transmembrane region" description="Helical" evidence="2">
    <location>
        <begin position="260"/>
        <end position="278"/>
    </location>
</feature>
<evidence type="ECO:0008006" key="5">
    <source>
        <dbReference type="Google" id="ProtNLM"/>
    </source>
</evidence>
<keyword evidence="2" id="KW-0472">Membrane</keyword>
<comment type="caution">
    <text evidence="3">The sequence shown here is derived from an EMBL/GenBank/DDBJ whole genome shotgun (WGS) entry which is preliminary data.</text>
</comment>
<feature type="transmembrane region" description="Helical" evidence="2">
    <location>
        <begin position="85"/>
        <end position="113"/>
    </location>
</feature>
<keyword evidence="2" id="KW-0812">Transmembrane</keyword>
<evidence type="ECO:0000256" key="1">
    <source>
        <dbReference type="SAM" id="MobiDB-lite"/>
    </source>
</evidence>
<feature type="transmembrane region" description="Helical" evidence="2">
    <location>
        <begin position="165"/>
        <end position="183"/>
    </location>
</feature>
<protein>
    <recommendedName>
        <fullName evidence="5">DUF2182 domain-containing protein</fullName>
    </recommendedName>
</protein>
<sequence>MSLQTQRTSGTPPPRAVRPAERARRRRRAPGIGAGFGVGEALRALSGLAWAVLLLAALPIAGRIGSGPHHGGSDAARDAGASGSAAAAASVVVTPAWIAGWLLMVVAMMWPLLVPLAERISAGSFPRWRVGLPLVAVAVSTALWLSFGLVAGAFAQLAAIPAGSLWWQLAALAVAALARWSAWRARLLTKCAKTPPVAPGGRRGIRTAARAGAIEWRRCAILCGPLMLSMVPGHSVVVLAALSLSVWWEARHPRAWRDPVPLALIAVAAIGAVGQALLGQAILVEAVPGAVVGG</sequence>
<organism evidence="3 4">
    <name type="scientific">Agromyces allii</name>
    <dbReference type="NCBI Taxonomy" id="393607"/>
    <lineage>
        <taxon>Bacteria</taxon>
        <taxon>Bacillati</taxon>
        <taxon>Actinomycetota</taxon>
        <taxon>Actinomycetes</taxon>
        <taxon>Micrococcales</taxon>
        <taxon>Microbacteriaceae</taxon>
        <taxon>Agromyces</taxon>
    </lineage>
</organism>
<feature type="transmembrane region" description="Helical" evidence="2">
    <location>
        <begin position="226"/>
        <end position="248"/>
    </location>
</feature>
<feature type="compositionally biased region" description="Polar residues" evidence="1">
    <location>
        <begin position="1"/>
        <end position="10"/>
    </location>
</feature>
<name>A0ABP5BQI5_9MICO</name>
<keyword evidence="2" id="KW-1133">Transmembrane helix</keyword>
<dbReference type="Pfam" id="PF09948">
    <property type="entry name" value="PpoB2"/>
    <property type="match status" value="1"/>
</dbReference>
<proteinExistence type="predicted"/>
<dbReference type="EMBL" id="BAAAMK010000002">
    <property type="protein sequence ID" value="GAA1949733.1"/>
    <property type="molecule type" value="Genomic_DNA"/>
</dbReference>
<feature type="region of interest" description="Disordered" evidence="1">
    <location>
        <begin position="1"/>
        <end position="26"/>
    </location>
</feature>
<feature type="transmembrane region" description="Helical" evidence="2">
    <location>
        <begin position="134"/>
        <end position="159"/>
    </location>
</feature>
<keyword evidence="4" id="KW-1185">Reference proteome</keyword>
<evidence type="ECO:0000313" key="4">
    <source>
        <dbReference type="Proteomes" id="UP001499954"/>
    </source>
</evidence>
<evidence type="ECO:0000256" key="2">
    <source>
        <dbReference type="SAM" id="Phobius"/>
    </source>
</evidence>
<evidence type="ECO:0000313" key="3">
    <source>
        <dbReference type="EMBL" id="GAA1949733.1"/>
    </source>
</evidence>
<accession>A0ABP5BQI5</accession>
<reference evidence="4" key="1">
    <citation type="journal article" date="2019" name="Int. J. Syst. Evol. Microbiol.">
        <title>The Global Catalogue of Microorganisms (GCM) 10K type strain sequencing project: providing services to taxonomists for standard genome sequencing and annotation.</title>
        <authorList>
            <consortium name="The Broad Institute Genomics Platform"/>
            <consortium name="The Broad Institute Genome Sequencing Center for Infectious Disease"/>
            <person name="Wu L."/>
            <person name="Ma J."/>
        </authorList>
    </citation>
    <scope>NUCLEOTIDE SEQUENCE [LARGE SCALE GENOMIC DNA]</scope>
    <source>
        <strain evidence="4">JCM 13584</strain>
    </source>
</reference>